<dbReference type="PANTHER" id="PTHR35992">
    <property type="entry name" value="CYTOMATRIX PROTEIN-LIKE PROTEIN"/>
    <property type="match status" value="1"/>
</dbReference>
<name>A0A803Q6Z8_CANSA</name>
<reference evidence="2" key="2">
    <citation type="submission" date="2021-03" db="UniProtKB">
        <authorList>
            <consortium name="EnsemblPlants"/>
        </authorList>
    </citation>
    <scope>IDENTIFICATION</scope>
</reference>
<sequence length="131" mass="15624">MAKGRNPKPQSDHHNQNWQRIFKSLVEILQTQQTQLEELTKERKLLEDRIRIQHNRWVSDVRILEDLISEVKRESSIHELEHSREISKVELVMGLKQREAEIEKLRLEYAETELGDFVRVLVEKDECIEGV</sequence>
<proteinExistence type="predicted"/>
<evidence type="ECO:0000256" key="1">
    <source>
        <dbReference type="SAM" id="Coils"/>
    </source>
</evidence>
<keyword evidence="3" id="KW-1185">Reference proteome</keyword>
<feature type="coiled-coil region" evidence="1">
    <location>
        <begin position="22"/>
        <end position="56"/>
    </location>
</feature>
<dbReference type="PANTHER" id="PTHR35992:SF1">
    <property type="entry name" value="CYTOMATRIX PROTEIN-LIKE PROTEIN"/>
    <property type="match status" value="1"/>
</dbReference>
<accession>A0A803Q6Z8</accession>
<evidence type="ECO:0000313" key="3">
    <source>
        <dbReference type="Proteomes" id="UP000596661"/>
    </source>
</evidence>
<dbReference type="Proteomes" id="UP000596661">
    <property type="component" value="Chromosome 7"/>
</dbReference>
<dbReference type="AlphaFoldDB" id="A0A803Q6Z8"/>
<dbReference type="EnsemblPlants" id="evm.model.07.91">
    <property type="protein sequence ID" value="cds.evm.model.07.91"/>
    <property type="gene ID" value="evm.TU.07.91"/>
</dbReference>
<protein>
    <submittedName>
        <fullName evidence="2">Uncharacterized protein</fullName>
    </submittedName>
</protein>
<dbReference type="EMBL" id="UZAU01000626">
    <property type="status" value="NOT_ANNOTATED_CDS"/>
    <property type="molecule type" value="Genomic_DNA"/>
</dbReference>
<reference evidence="2" key="1">
    <citation type="submission" date="2018-11" db="EMBL/GenBank/DDBJ databases">
        <authorList>
            <person name="Grassa J C."/>
        </authorList>
    </citation>
    <scope>NUCLEOTIDE SEQUENCE [LARGE SCALE GENOMIC DNA]</scope>
</reference>
<evidence type="ECO:0000313" key="2">
    <source>
        <dbReference type="EnsemblPlants" id="cds.evm.model.07.91"/>
    </source>
</evidence>
<dbReference type="Gramene" id="evm.model.07.91">
    <property type="protein sequence ID" value="cds.evm.model.07.91"/>
    <property type="gene ID" value="evm.TU.07.91"/>
</dbReference>
<keyword evidence="1" id="KW-0175">Coiled coil</keyword>
<organism evidence="2 3">
    <name type="scientific">Cannabis sativa</name>
    <name type="common">Hemp</name>
    <name type="synonym">Marijuana</name>
    <dbReference type="NCBI Taxonomy" id="3483"/>
    <lineage>
        <taxon>Eukaryota</taxon>
        <taxon>Viridiplantae</taxon>
        <taxon>Streptophyta</taxon>
        <taxon>Embryophyta</taxon>
        <taxon>Tracheophyta</taxon>
        <taxon>Spermatophyta</taxon>
        <taxon>Magnoliopsida</taxon>
        <taxon>eudicotyledons</taxon>
        <taxon>Gunneridae</taxon>
        <taxon>Pentapetalae</taxon>
        <taxon>rosids</taxon>
        <taxon>fabids</taxon>
        <taxon>Rosales</taxon>
        <taxon>Cannabaceae</taxon>
        <taxon>Cannabis</taxon>
    </lineage>
</organism>